<feature type="region of interest" description="Disordered" evidence="1">
    <location>
        <begin position="627"/>
        <end position="693"/>
    </location>
</feature>
<feature type="compositionally biased region" description="Polar residues" evidence="1">
    <location>
        <begin position="432"/>
        <end position="442"/>
    </location>
</feature>
<feature type="compositionally biased region" description="Basic and acidic residues" evidence="1">
    <location>
        <begin position="413"/>
        <end position="430"/>
    </location>
</feature>
<dbReference type="Proteomes" id="UP001610335">
    <property type="component" value="Unassembled WGS sequence"/>
</dbReference>
<feature type="compositionally biased region" description="Low complexity" evidence="1">
    <location>
        <begin position="680"/>
        <end position="693"/>
    </location>
</feature>
<reference evidence="2 3" key="1">
    <citation type="submission" date="2024-07" db="EMBL/GenBank/DDBJ databases">
        <title>Section-level genome sequencing and comparative genomics of Aspergillus sections Usti and Cavernicolus.</title>
        <authorList>
            <consortium name="Lawrence Berkeley National Laboratory"/>
            <person name="Nybo J.L."/>
            <person name="Vesth T.C."/>
            <person name="Theobald S."/>
            <person name="Frisvad J.C."/>
            <person name="Larsen T.O."/>
            <person name="Kjaerboelling I."/>
            <person name="Rothschild-Mancinelli K."/>
            <person name="Lyhne E.K."/>
            <person name="Kogle M.E."/>
            <person name="Barry K."/>
            <person name="Clum A."/>
            <person name="Na H."/>
            <person name="Ledsgaard L."/>
            <person name="Lin J."/>
            <person name="Lipzen A."/>
            <person name="Kuo A."/>
            <person name="Riley R."/>
            <person name="Mondo S."/>
            <person name="LaButti K."/>
            <person name="Haridas S."/>
            <person name="Pangalinan J."/>
            <person name="Salamov A.A."/>
            <person name="Simmons B.A."/>
            <person name="Magnuson J.K."/>
            <person name="Chen J."/>
            <person name="Drula E."/>
            <person name="Henrissat B."/>
            <person name="Wiebenga A."/>
            <person name="Lubbers R.J."/>
            <person name="Gomes A.C."/>
            <person name="Makela M.R."/>
            <person name="Stajich J."/>
            <person name="Grigoriev I.V."/>
            <person name="Mortensen U.H."/>
            <person name="De vries R.P."/>
            <person name="Baker S.E."/>
            <person name="Andersen M.R."/>
        </authorList>
    </citation>
    <scope>NUCLEOTIDE SEQUENCE [LARGE SCALE GENOMIC DNA]</scope>
    <source>
        <strain evidence="2 3">CBS 600.67</strain>
    </source>
</reference>
<feature type="compositionally biased region" description="Basic and acidic residues" evidence="1">
    <location>
        <begin position="466"/>
        <end position="483"/>
    </location>
</feature>
<feature type="compositionally biased region" description="Polar residues" evidence="1">
    <location>
        <begin position="374"/>
        <end position="411"/>
    </location>
</feature>
<dbReference type="EMBL" id="JBFXLS010000004">
    <property type="protein sequence ID" value="KAL2833438.1"/>
    <property type="molecule type" value="Genomic_DNA"/>
</dbReference>
<feature type="compositionally biased region" description="Low complexity" evidence="1">
    <location>
        <begin position="484"/>
        <end position="501"/>
    </location>
</feature>
<comment type="caution">
    <text evidence="2">The sequence shown here is derived from an EMBL/GenBank/DDBJ whole genome shotgun (WGS) entry which is preliminary data.</text>
</comment>
<feature type="region of interest" description="Disordered" evidence="1">
    <location>
        <begin position="9"/>
        <end position="34"/>
    </location>
</feature>
<keyword evidence="3" id="KW-1185">Reference proteome</keyword>
<evidence type="ECO:0000313" key="3">
    <source>
        <dbReference type="Proteomes" id="UP001610335"/>
    </source>
</evidence>
<name>A0ABR4J068_9EURO</name>
<accession>A0ABR4J068</accession>
<evidence type="ECO:0000313" key="2">
    <source>
        <dbReference type="EMBL" id="KAL2833438.1"/>
    </source>
</evidence>
<organism evidence="2 3">
    <name type="scientific">Aspergillus cavernicola</name>
    <dbReference type="NCBI Taxonomy" id="176166"/>
    <lineage>
        <taxon>Eukaryota</taxon>
        <taxon>Fungi</taxon>
        <taxon>Dikarya</taxon>
        <taxon>Ascomycota</taxon>
        <taxon>Pezizomycotina</taxon>
        <taxon>Eurotiomycetes</taxon>
        <taxon>Eurotiomycetidae</taxon>
        <taxon>Eurotiales</taxon>
        <taxon>Aspergillaceae</taxon>
        <taxon>Aspergillus</taxon>
        <taxon>Aspergillus subgen. Nidulantes</taxon>
    </lineage>
</organism>
<proteinExistence type="predicted"/>
<protein>
    <submittedName>
        <fullName evidence="2">Uncharacterized protein</fullName>
    </submittedName>
</protein>
<gene>
    <name evidence="2" type="ORF">BDW59DRAFT_138658</name>
</gene>
<sequence>MGRRAFLNRLALGRSPYEPPELPAGSPADQANSTAQRTSLIYADPYVQHYDERGHPVNPESKSFGRELRRAKNDILSTMGIVVSEDATRGRNEQQKIDAIVAENDYGLVMVTLDQISVFLGSWWTTSLTGRIQTFKSYAHVPLTRIIAHERASIGALGFYFAGIPAWAVSTCLSICRHHPLERLIAAIQNRFPNNDTTSKVVRASFTILHSTTRGALLILAMQTYMYSLLQSLHLIHPASFPSIGYFMPLGEFTSMLLPSSPPDFSVRSLGTFVLDVLKTPSLFYIYVYLRPVIEVRLYRLIRRRLPKPSLTDDLSIKVALDNDLIDWMVPTLGRRAVEETQRGNLSLLDDLLYEMGALRQWLSSKFSKSTASHASGQVTEPISDADPSQSQSVNLPPFLEQQSQSQTAQLDSIDHHPASIHGSDAHFDSGDSWNEETQLPNGDNMDILRRARNLTLSTRASSPDPEAHRDEAATTERRRQSRSDTLLSRSSSPTSSQSSPQVRAQLIDNSDVIAMQLALESRHTHVRRQGNAAVDEDDQQNTDEGPAGRRSISDLLDTLLSNQGQNLSTIINSEATDSDGLSNTTAVVSPEPGSLITISAHENQSRNTTEGQPPIDRAVEATASSPMNILPDAVEEPPLDDINNHPSELQPNPHTNSDSNDESESEIFPQLPDPTARHPPTTGTTVPSSTQTHRVTILSALPVDSLASHLSSMTTTALFAPLESFYLRSLASSYLASKGASATLRADVYHLGVWGSGGPSRTNALAYIGKMALMMGIQAAVNASVWGVISGSAIRIGRRWCGWGQL</sequence>
<evidence type="ECO:0000256" key="1">
    <source>
        <dbReference type="SAM" id="MobiDB-lite"/>
    </source>
</evidence>
<feature type="compositionally biased region" description="Polar residues" evidence="1">
    <location>
        <begin position="645"/>
        <end position="656"/>
    </location>
</feature>
<feature type="region of interest" description="Disordered" evidence="1">
    <location>
        <begin position="374"/>
        <end position="503"/>
    </location>
</feature>
<feature type="region of interest" description="Disordered" evidence="1">
    <location>
        <begin position="524"/>
        <end position="551"/>
    </location>
</feature>